<dbReference type="Gene3D" id="3.30.565.10">
    <property type="entry name" value="Histidine kinase-like ATPase, C-terminal domain"/>
    <property type="match status" value="1"/>
</dbReference>
<feature type="compositionally biased region" description="Polar residues" evidence="15">
    <location>
        <begin position="77"/>
        <end position="93"/>
    </location>
</feature>
<dbReference type="GO" id="GO:0060966">
    <property type="term" value="P:regulation of gene silencing by regulatory ncRNA"/>
    <property type="evidence" value="ECO:0007669"/>
    <property type="project" value="EnsemblPlants"/>
</dbReference>
<keyword evidence="12" id="KW-0234">DNA repair</keyword>
<evidence type="ECO:0000259" key="16">
    <source>
        <dbReference type="Pfam" id="PF17942"/>
    </source>
</evidence>
<evidence type="ECO:0000256" key="8">
    <source>
        <dbReference type="ARBA" id="ARBA00022840"/>
    </source>
</evidence>
<dbReference type="PANTHER" id="PTHR23336:SF44">
    <property type="entry name" value="PROTEIN MICRORCHIDIA 6"/>
    <property type="match status" value="1"/>
</dbReference>
<keyword evidence="18" id="KW-1185">Reference proteome</keyword>
<evidence type="ECO:0000256" key="7">
    <source>
        <dbReference type="ARBA" id="ARBA00022801"/>
    </source>
</evidence>
<keyword evidence="11" id="KW-0943">RNA-mediated gene silencing</keyword>
<dbReference type="PANTHER" id="PTHR23336">
    <property type="entry name" value="ZINC FINGER CW-TYPE COILED-COIL DOMAIN PROTEIN 3"/>
    <property type="match status" value="1"/>
</dbReference>
<evidence type="ECO:0000256" key="5">
    <source>
        <dbReference type="ARBA" id="ARBA00022759"/>
    </source>
</evidence>
<dbReference type="GO" id="GO:0005634">
    <property type="term" value="C:nucleus"/>
    <property type="evidence" value="ECO:0007669"/>
    <property type="project" value="UniProtKB-SubCell"/>
</dbReference>
<dbReference type="GO" id="GO:0004519">
    <property type="term" value="F:endonuclease activity"/>
    <property type="evidence" value="ECO:0007669"/>
    <property type="project" value="UniProtKB-KW"/>
</dbReference>
<evidence type="ECO:0000256" key="9">
    <source>
        <dbReference type="ARBA" id="ARBA00022853"/>
    </source>
</evidence>
<evidence type="ECO:0000256" key="3">
    <source>
        <dbReference type="ARBA" id="ARBA00022722"/>
    </source>
</evidence>
<dbReference type="Gramene" id="Kaladp0008s0030.5.v1.1">
    <property type="protein sequence ID" value="Kaladp0008s0030.5.v1.1"/>
    <property type="gene ID" value="Kaladp0008s0030.v1.1"/>
</dbReference>
<evidence type="ECO:0000256" key="10">
    <source>
        <dbReference type="ARBA" id="ARBA00023054"/>
    </source>
</evidence>
<dbReference type="InterPro" id="IPR041006">
    <property type="entry name" value="Morc_S5"/>
</dbReference>
<dbReference type="Pfam" id="PF13589">
    <property type="entry name" value="HATPase_c_3"/>
    <property type="match status" value="1"/>
</dbReference>
<keyword evidence="13" id="KW-0539">Nucleus</keyword>
<dbReference type="GO" id="GO:0006281">
    <property type="term" value="P:DNA repair"/>
    <property type="evidence" value="ECO:0007669"/>
    <property type="project" value="UniProtKB-KW"/>
</dbReference>
<dbReference type="AlphaFoldDB" id="A0A7N0RB97"/>
<evidence type="ECO:0000313" key="17">
    <source>
        <dbReference type="EnsemblPlants" id="Kaladp0008s0030.5.v1.1"/>
    </source>
</evidence>
<accession>A0A7N0RB97</accession>
<keyword evidence="5" id="KW-0255">Endonuclease</keyword>
<evidence type="ECO:0000256" key="2">
    <source>
        <dbReference type="ARBA" id="ARBA00007845"/>
    </source>
</evidence>
<sequence length="696" mass="77992">MTGVLQALLPSPQVQPTVTKMISPEIVDLTSDDGHIEVNIKAVKTEQGLVGLQNENNQKVLLGQLLAVKREKHKEQSQNSNTVAAGHSKNSVLEQPPSPVDDTSLASSSARHPAPISRQFWKAGSYSDVISSDATLQNGNNGIHIHPMFLHSNATSHKWAFGAVAELIDNAFDEIQNGATYVFLDKVLNPRDGTPALLVRDDGGGMDPEAMRRCMSFGFSEKKSGIGQYGNGFKTSTMRLGADVIVFSRHFSNGALSQSAGLLSYTFLTQTGHNRIVVPMVTYVFNVKNKTLEAQHWNGKDNFKLNLSVILQWSPYSTEAELCRQFNDIGYHGTKVIVYNLWHDDDGKLELDFDVDPEDIVLGGVTKKIHTTNARKGKNEAHVANRLQHSLRAYLSIMYLRVPENFRIILRGQDVEHYNIATDLKHPEFILYKPHSAGHLEGTILTSIGFVKDAPEVMVHGFNVYHKNRLILPFWRVLDRGRGVVGVLEANFIEPTHNKQDFERTSLFQKLETRLRLMTAEYWDLHCHLLGFRPRCNTTTEKAMKDSVQSQQTSCIPSQPTAHGLSLSQHAPAKQTQVVSLKRTSKEDLHDAQYVKRQAVGSEDVGNPNGGIMELKSVNDLSSQRRNPEYVALLQVGEKLQRQCLEFETEERELASKVEQLQSELLQVQHEYQRLQAEANLLDLVKQETAVYIHTV</sequence>
<keyword evidence="10 14" id="KW-0175">Coiled coil</keyword>
<keyword evidence="9" id="KW-0156">Chromatin regulator</keyword>
<evidence type="ECO:0000256" key="1">
    <source>
        <dbReference type="ARBA" id="ARBA00004123"/>
    </source>
</evidence>
<dbReference type="GO" id="GO:0016887">
    <property type="term" value="F:ATP hydrolysis activity"/>
    <property type="evidence" value="ECO:0007669"/>
    <property type="project" value="EnsemblPlants"/>
</dbReference>
<evidence type="ECO:0000256" key="11">
    <source>
        <dbReference type="ARBA" id="ARBA00023158"/>
    </source>
</evidence>
<keyword evidence="8" id="KW-0067">ATP-binding</keyword>
<evidence type="ECO:0000256" key="6">
    <source>
        <dbReference type="ARBA" id="ARBA00022763"/>
    </source>
</evidence>
<dbReference type="GO" id="GO:0080188">
    <property type="term" value="P:gene silencing by siRNA-directed DNA methylation"/>
    <property type="evidence" value="ECO:0007669"/>
    <property type="project" value="EnsemblPlants"/>
</dbReference>
<dbReference type="Gramene" id="Kaladp0008s0030.1.v1.1">
    <property type="protein sequence ID" value="Kaladp0008s0030.1.v1.1"/>
    <property type="gene ID" value="Kaladp0008s0030.v1.1"/>
</dbReference>
<dbReference type="SUPFAM" id="SSF55874">
    <property type="entry name" value="ATPase domain of HSP90 chaperone/DNA topoisomerase II/histidine kinase"/>
    <property type="match status" value="1"/>
</dbReference>
<dbReference type="GO" id="GO:0005524">
    <property type="term" value="F:ATP binding"/>
    <property type="evidence" value="ECO:0007669"/>
    <property type="project" value="UniProtKB-KW"/>
</dbReference>
<dbReference type="Pfam" id="PF17942">
    <property type="entry name" value="Morc6_S5"/>
    <property type="match status" value="1"/>
</dbReference>
<keyword evidence="6" id="KW-0227">DNA damage</keyword>
<organism evidence="17 18">
    <name type="scientific">Kalanchoe fedtschenkoi</name>
    <name type="common">Lavender scallops</name>
    <name type="synonym">South American air plant</name>
    <dbReference type="NCBI Taxonomy" id="63787"/>
    <lineage>
        <taxon>Eukaryota</taxon>
        <taxon>Viridiplantae</taxon>
        <taxon>Streptophyta</taxon>
        <taxon>Embryophyta</taxon>
        <taxon>Tracheophyta</taxon>
        <taxon>Spermatophyta</taxon>
        <taxon>Magnoliopsida</taxon>
        <taxon>eudicotyledons</taxon>
        <taxon>Gunneridae</taxon>
        <taxon>Pentapetalae</taxon>
        <taxon>Saxifragales</taxon>
        <taxon>Crassulaceae</taxon>
        <taxon>Kalanchoe</taxon>
    </lineage>
</organism>
<evidence type="ECO:0000256" key="4">
    <source>
        <dbReference type="ARBA" id="ARBA00022741"/>
    </source>
</evidence>
<dbReference type="OMA" id="HKVRSQN"/>
<feature type="domain" description="Morc S5" evidence="16">
    <location>
        <begin position="389"/>
        <end position="523"/>
    </location>
</feature>
<evidence type="ECO:0000256" key="15">
    <source>
        <dbReference type="SAM" id="MobiDB-lite"/>
    </source>
</evidence>
<feature type="region of interest" description="Disordered" evidence="15">
    <location>
        <begin position="71"/>
        <end position="111"/>
    </location>
</feature>
<dbReference type="FunFam" id="3.30.565.10:FF:000075">
    <property type="entry name" value="MORC family CW-type zinc finger protein 4"/>
    <property type="match status" value="1"/>
</dbReference>
<feature type="region of interest" description="Disordered" evidence="15">
    <location>
        <begin position="554"/>
        <end position="573"/>
    </location>
</feature>
<name>A0A7N0RB97_KALFE</name>
<proteinExistence type="inferred from homology"/>
<dbReference type="EnsemblPlants" id="Kaladp0008s0030.1.v1.1">
    <property type="protein sequence ID" value="Kaladp0008s0030.1.v1.1"/>
    <property type="gene ID" value="Kaladp0008s0030.v1.1"/>
</dbReference>
<dbReference type="Proteomes" id="UP000594263">
    <property type="component" value="Unplaced"/>
</dbReference>
<evidence type="ECO:0000313" key="18">
    <source>
        <dbReference type="Proteomes" id="UP000594263"/>
    </source>
</evidence>
<evidence type="ECO:0000256" key="14">
    <source>
        <dbReference type="SAM" id="Coils"/>
    </source>
</evidence>
<dbReference type="GO" id="GO:1902290">
    <property type="term" value="P:positive regulation of defense response to oomycetes"/>
    <property type="evidence" value="ECO:0007669"/>
    <property type="project" value="EnsemblPlants"/>
</dbReference>
<comment type="similarity">
    <text evidence="2">Belongs to the MORC ATPase protein family.</text>
</comment>
<protein>
    <recommendedName>
        <fullName evidence="16">Morc S5 domain-containing protein</fullName>
    </recommendedName>
</protein>
<reference evidence="17" key="1">
    <citation type="submission" date="2021-01" db="UniProtKB">
        <authorList>
            <consortium name="EnsemblPlants"/>
        </authorList>
    </citation>
    <scope>IDENTIFICATION</scope>
</reference>
<feature type="coiled-coil region" evidence="14">
    <location>
        <begin position="644"/>
        <end position="678"/>
    </location>
</feature>
<dbReference type="EnsemblPlants" id="Kaladp0008s0030.5.v1.1">
    <property type="protein sequence ID" value="Kaladp0008s0030.5.v1.1"/>
    <property type="gene ID" value="Kaladp0008s0030.v1.1"/>
</dbReference>
<keyword evidence="7" id="KW-0378">Hydrolase</keyword>
<evidence type="ECO:0000256" key="12">
    <source>
        <dbReference type="ARBA" id="ARBA00023204"/>
    </source>
</evidence>
<dbReference type="InterPro" id="IPR036890">
    <property type="entry name" value="HATPase_C_sf"/>
</dbReference>
<dbReference type="GO" id="GO:0042803">
    <property type="term" value="F:protein homodimerization activity"/>
    <property type="evidence" value="ECO:0007669"/>
    <property type="project" value="EnsemblPlants"/>
</dbReference>
<evidence type="ECO:0000256" key="13">
    <source>
        <dbReference type="ARBA" id="ARBA00023242"/>
    </source>
</evidence>
<keyword evidence="3" id="KW-0540">Nuclease</keyword>
<comment type="subcellular location">
    <subcellularLocation>
        <location evidence="1">Nucleus</location>
    </subcellularLocation>
</comment>
<dbReference type="InterPro" id="IPR045261">
    <property type="entry name" value="MORC_ATPase"/>
</dbReference>
<keyword evidence="4" id="KW-0547">Nucleotide-binding</keyword>